<dbReference type="PANTHER" id="PTHR42756:SF1">
    <property type="entry name" value="TRANSCRIPTIONAL REPRESSOR OF EMRAB OPERON"/>
    <property type="match status" value="1"/>
</dbReference>
<sequence>MTQPVRKPRSQRYNPASEAFHKEEFPFYWLAQVHGRYSVALEKALKKINLDIPRWRVLFTLKEEGTCSISQIANEAIAKVPTITKTIQRMKEDGLVETRVRHDDGRVTEVLMTQKGEEAIADIQAATHQLFRQSFKDMTEAQIKRLNKLLEQLFNNLPDH</sequence>
<keyword evidence="3" id="KW-0804">Transcription</keyword>
<dbReference type="RefSeq" id="WP_126159068.1">
    <property type="nucleotide sequence ID" value="NZ_RQXW01000011.1"/>
</dbReference>
<comment type="caution">
    <text evidence="5">The sequence shown here is derived from an EMBL/GenBank/DDBJ whole genome shotgun (WGS) entry which is preliminary data.</text>
</comment>
<dbReference type="EMBL" id="RQXW01000011">
    <property type="protein sequence ID" value="RTE65311.1"/>
    <property type="molecule type" value="Genomic_DNA"/>
</dbReference>
<evidence type="ECO:0000259" key="4">
    <source>
        <dbReference type="PROSITE" id="PS50995"/>
    </source>
</evidence>
<evidence type="ECO:0000256" key="3">
    <source>
        <dbReference type="ARBA" id="ARBA00023163"/>
    </source>
</evidence>
<evidence type="ECO:0000256" key="1">
    <source>
        <dbReference type="ARBA" id="ARBA00023015"/>
    </source>
</evidence>
<organism evidence="5 6">
    <name type="scientific">Amphritea opalescens</name>
    <dbReference type="NCBI Taxonomy" id="2490544"/>
    <lineage>
        <taxon>Bacteria</taxon>
        <taxon>Pseudomonadati</taxon>
        <taxon>Pseudomonadota</taxon>
        <taxon>Gammaproteobacteria</taxon>
        <taxon>Oceanospirillales</taxon>
        <taxon>Oceanospirillaceae</taxon>
        <taxon>Amphritea</taxon>
    </lineage>
</organism>
<evidence type="ECO:0000313" key="6">
    <source>
        <dbReference type="Proteomes" id="UP000283087"/>
    </source>
</evidence>
<dbReference type="Proteomes" id="UP000283087">
    <property type="component" value="Unassembled WGS sequence"/>
</dbReference>
<keyword evidence="1" id="KW-0805">Transcription regulation</keyword>
<keyword evidence="2" id="KW-0238">DNA-binding</keyword>
<dbReference type="PROSITE" id="PS50995">
    <property type="entry name" value="HTH_MARR_2"/>
    <property type="match status" value="1"/>
</dbReference>
<dbReference type="SUPFAM" id="SSF46785">
    <property type="entry name" value="Winged helix' DNA-binding domain"/>
    <property type="match status" value="1"/>
</dbReference>
<evidence type="ECO:0000313" key="5">
    <source>
        <dbReference type="EMBL" id="RTE65311.1"/>
    </source>
</evidence>
<dbReference type="SMART" id="SM00347">
    <property type="entry name" value="HTH_MARR"/>
    <property type="match status" value="1"/>
</dbReference>
<name>A0A430KP91_9GAMM</name>
<dbReference type="InterPro" id="IPR036390">
    <property type="entry name" value="WH_DNA-bd_sf"/>
</dbReference>
<proteinExistence type="predicted"/>
<accession>A0A430KP91</accession>
<dbReference type="InterPro" id="IPR036388">
    <property type="entry name" value="WH-like_DNA-bd_sf"/>
</dbReference>
<protein>
    <submittedName>
        <fullName evidence="5">MarR family transcriptional regulator</fullName>
    </submittedName>
</protein>
<keyword evidence="6" id="KW-1185">Reference proteome</keyword>
<dbReference type="AlphaFoldDB" id="A0A430KP91"/>
<gene>
    <name evidence="5" type="ORF">EH243_12805</name>
</gene>
<evidence type="ECO:0000256" key="2">
    <source>
        <dbReference type="ARBA" id="ARBA00023125"/>
    </source>
</evidence>
<dbReference type="PANTHER" id="PTHR42756">
    <property type="entry name" value="TRANSCRIPTIONAL REGULATOR, MARR"/>
    <property type="match status" value="1"/>
</dbReference>
<dbReference type="Gene3D" id="1.10.10.10">
    <property type="entry name" value="Winged helix-like DNA-binding domain superfamily/Winged helix DNA-binding domain"/>
    <property type="match status" value="1"/>
</dbReference>
<dbReference type="Pfam" id="PF01047">
    <property type="entry name" value="MarR"/>
    <property type="match status" value="1"/>
</dbReference>
<dbReference type="OrthoDB" id="8684664at2"/>
<dbReference type="GO" id="GO:0003677">
    <property type="term" value="F:DNA binding"/>
    <property type="evidence" value="ECO:0007669"/>
    <property type="project" value="UniProtKB-KW"/>
</dbReference>
<dbReference type="InterPro" id="IPR000835">
    <property type="entry name" value="HTH_MarR-typ"/>
</dbReference>
<dbReference type="GO" id="GO:0003700">
    <property type="term" value="F:DNA-binding transcription factor activity"/>
    <property type="evidence" value="ECO:0007669"/>
    <property type="project" value="InterPro"/>
</dbReference>
<reference evidence="5 6" key="1">
    <citation type="submission" date="2018-11" db="EMBL/GenBank/DDBJ databases">
        <title>The draft genome sequence of Amphritea opalescens ANRC-JH13T.</title>
        <authorList>
            <person name="Fang Z."/>
            <person name="Zhang Y."/>
            <person name="Han X."/>
        </authorList>
    </citation>
    <scope>NUCLEOTIDE SEQUENCE [LARGE SCALE GENOMIC DNA]</scope>
    <source>
        <strain evidence="5 6">ANRC-JH13</strain>
    </source>
</reference>
<feature type="domain" description="HTH marR-type" evidence="4">
    <location>
        <begin position="23"/>
        <end position="155"/>
    </location>
</feature>